<dbReference type="PATRIC" id="fig|456.5.peg.2930"/>
<dbReference type="EMBL" id="LNYJ01000011">
    <property type="protein sequence ID" value="KTD18429.1"/>
    <property type="molecule type" value="Genomic_DNA"/>
</dbReference>
<dbReference type="RefSeq" id="WP_058472090.1">
    <property type="nucleotide sequence ID" value="NZ_CAAAIC010000005.1"/>
</dbReference>
<name>A0A0W0VEX5_9GAMM</name>
<evidence type="ECO:0000256" key="1">
    <source>
        <dbReference type="SAM" id="MobiDB-lite"/>
    </source>
</evidence>
<feature type="compositionally biased region" description="Basic and acidic residues" evidence="1">
    <location>
        <begin position="235"/>
        <end position="256"/>
    </location>
</feature>
<dbReference type="Proteomes" id="UP000055035">
    <property type="component" value="Unassembled WGS sequence"/>
</dbReference>
<keyword evidence="3" id="KW-1185">Reference proteome</keyword>
<feature type="compositionally biased region" description="Basic and acidic residues" evidence="1">
    <location>
        <begin position="210"/>
        <end position="227"/>
    </location>
</feature>
<accession>A0A0W0VEX5</accession>
<reference evidence="2 3" key="1">
    <citation type="submission" date="2015-11" db="EMBL/GenBank/DDBJ databases">
        <title>Genomic analysis of 38 Legionella species identifies large and diverse effector repertoires.</title>
        <authorList>
            <person name="Burstein D."/>
            <person name="Amaro F."/>
            <person name="Zusman T."/>
            <person name="Lifshitz Z."/>
            <person name="Cohen O."/>
            <person name="Gilbert J.A."/>
            <person name="Pupko T."/>
            <person name="Shuman H.A."/>
            <person name="Segal G."/>
        </authorList>
    </citation>
    <scope>NUCLEOTIDE SEQUENCE [LARGE SCALE GENOMIC DNA]</scope>
    <source>
        <strain evidence="2 3">BL-540</strain>
    </source>
</reference>
<dbReference type="OrthoDB" id="5638912at2"/>
<gene>
    <name evidence="2" type="ORF">Ljor_2735</name>
</gene>
<evidence type="ECO:0000313" key="3">
    <source>
        <dbReference type="Proteomes" id="UP000055035"/>
    </source>
</evidence>
<proteinExistence type="predicted"/>
<protein>
    <submittedName>
        <fullName evidence="2">Uncharacterized protein</fullName>
    </submittedName>
</protein>
<comment type="caution">
    <text evidence="2">The sequence shown here is derived from an EMBL/GenBank/DDBJ whole genome shotgun (WGS) entry which is preliminary data.</text>
</comment>
<feature type="region of interest" description="Disordered" evidence="1">
    <location>
        <begin position="200"/>
        <end position="283"/>
    </location>
</feature>
<sequence>MKLEQLLAQVTRNYEQFLQKKDIKALEDNLKLFEEVPAKEIKKLNKAGHQELLNCSNVLFTIAQSYVDYAYSIKEASELSSIKTLLGKANACYEHVLKAISLIPPFNLGELSQQNLKGIFLQKKLNFHYAELKFFFIQKELAANQGANVVDALKEVIQKYNDFSQLILSNYRRNYDEHLGLGTEFRNHIQNRLEEAKGLLAKIQAPEPKPATRELTATRDRRLEKQAQKKRKKIIIHEEKEIPAKESAKAQKEKHSSRPRKKMSSQLPARSREVEGRETAQPSLAMDEVHQKATTAATVTEKTSDSPELMQIASALTLLSTPMSPVTEFHSNTGFQFSVHSSSELAQKPAIDYRNDSESIYQKLEEWKESYARTHATISQEGQKALNFEKLGHVLLLAALKSQESNGQSTVPHPSFNLAISCFQRAAQLAPASRDGLVPNPSLRLEKLSTQYADLLHCFLPLLNQGKTSPLIAYSHFSKNIPSPERYLFTFGALLNQNPLIRLNGTSEKEAVEKIVECLCTHCSHQDYSQVIRFCSDSFSAASKHLAKMW</sequence>
<dbReference type="AlphaFoldDB" id="A0A0W0VEX5"/>
<evidence type="ECO:0000313" key="2">
    <source>
        <dbReference type="EMBL" id="KTD18429.1"/>
    </source>
</evidence>
<organism evidence="2 3">
    <name type="scientific">Legionella jordanis</name>
    <dbReference type="NCBI Taxonomy" id="456"/>
    <lineage>
        <taxon>Bacteria</taxon>
        <taxon>Pseudomonadati</taxon>
        <taxon>Pseudomonadota</taxon>
        <taxon>Gammaproteobacteria</taxon>
        <taxon>Legionellales</taxon>
        <taxon>Legionellaceae</taxon>
        <taxon>Legionella</taxon>
    </lineage>
</organism>